<keyword evidence="2" id="KW-1185">Reference proteome</keyword>
<accession>A0ABP7RWA0</accession>
<dbReference type="Proteomes" id="UP001501747">
    <property type="component" value="Unassembled WGS sequence"/>
</dbReference>
<name>A0ABP7RWA0_9PSEU</name>
<evidence type="ECO:0000313" key="1">
    <source>
        <dbReference type="EMBL" id="GAA4002994.1"/>
    </source>
</evidence>
<dbReference type="EMBL" id="BAABAL010000006">
    <property type="protein sequence ID" value="GAA4002994.1"/>
    <property type="molecule type" value="Genomic_DNA"/>
</dbReference>
<gene>
    <name evidence="1" type="ORF">GCM10022247_24860</name>
</gene>
<comment type="caution">
    <text evidence="1">The sequence shown here is derived from an EMBL/GenBank/DDBJ whole genome shotgun (WGS) entry which is preliminary data.</text>
</comment>
<evidence type="ECO:0000313" key="2">
    <source>
        <dbReference type="Proteomes" id="UP001501747"/>
    </source>
</evidence>
<protein>
    <submittedName>
        <fullName evidence="1">Uncharacterized protein</fullName>
    </submittedName>
</protein>
<sequence>MTAASSTSTRSLSADPYARHVTARLLDYFADTTPWPRRLWDASSALALREAAEAGDWVSTRVLSPGAVSWYLRALERQLGPDRGLGDSRLRQELTTLLRSGLAPNSRERRRLVQLMPLITNGYLGRWAGAVDSTKTLSPERLARAVATHLLDCGHSSGYLHRWARALSTDSDATLADLLHDACRLADQDDRAFDVLVPFVSIPDKQSLAKHLPEWGSPSRAAAWFAEQKIDHPPRPCPASGCAVRSGHGVAEVRVSSRPANPSVDHR</sequence>
<organism evidence="1 2">
    <name type="scientific">Allokutzneria multivorans</name>
    <dbReference type="NCBI Taxonomy" id="1142134"/>
    <lineage>
        <taxon>Bacteria</taxon>
        <taxon>Bacillati</taxon>
        <taxon>Actinomycetota</taxon>
        <taxon>Actinomycetes</taxon>
        <taxon>Pseudonocardiales</taxon>
        <taxon>Pseudonocardiaceae</taxon>
        <taxon>Allokutzneria</taxon>
    </lineage>
</organism>
<reference evidence="2" key="1">
    <citation type="journal article" date="2019" name="Int. J. Syst. Evol. Microbiol.">
        <title>The Global Catalogue of Microorganisms (GCM) 10K type strain sequencing project: providing services to taxonomists for standard genome sequencing and annotation.</title>
        <authorList>
            <consortium name="The Broad Institute Genomics Platform"/>
            <consortium name="The Broad Institute Genome Sequencing Center for Infectious Disease"/>
            <person name="Wu L."/>
            <person name="Ma J."/>
        </authorList>
    </citation>
    <scope>NUCLEOTIDE SEQUENCE [LARGE SCALE GENOMIC DNA]</scope>
    <source>
        <strain evidence="2">JCM 17342</strain>
    </source>
</reference>
<proteinExistence type="predicted"/>